<dbReference type="RefSeq" id="WP_279241470.1">
    <property type="nucleotide sequence ID" value="NZ_CP036501.1"/>
</dbReference>
<evidence type="ECO:0000256" key="10">
    <source>
        <dbReference type="RuleBase" id="RU000481"/>
    </source>
</evidence>
<dbReference type="InterPro" id="IPR004839">
    <property type="entry name" value="Aminotransferase_I/II_large"/>
</dbReference>
<dbReference type="EC" id="2.6.1.9" evidence="9"/>
<sequence length="355" mass="38984">MNRFWSTTLNRLSPYVPGEQAQRDDVIKLNTNEHALAPSHAAIEIGRSLDPERLRKYPDPHSKALTSAIADVCDVLDENVLVANGSDEILAFAWTAFLSDSERQPAIPAMTYTFYPVWAQLLGKGLQRVPMKDDLSIDLEAMALWSGPAVFPNPNAPTAMAVSLSDIETLCAGNRDRLVIIDEAYHGFGAETAAPLIARFDNLLITRSFSKSHALAGLRVGYALGAPELIEGLRRVKDSFNSYPVDAHAQAVAAAAIADTQWFEQASNTIKENRRELKAGLEDLGFSVLASEANFLLARHPNFSGVELTEKLREAGILVRSWSSEDLKPWVRITVGTKSQQQTLLAELMIRMGEA</sequence>
<dbReference type="Proteomes" id="UP001317963">
    <property type="component" value="Chromosome"/>
</dbReference>
<evidence type="ECO:0000256" key="1">
    <source>
        <dbReference type="ARBA" id="ARBA00001933"/>
    </source>
</evidence>
<comment type="pathway">
    <text evidence="2 9">Amino-acid biosynthesis; L-histidine biosynthesis; L-histidine from 5-phospho-alpha-D-ribose 1-diphosphate: step 7/9.</text>
</comment>
<comment type="cofactor">
    <cofactor evidence="1 9 10">
        <name>pyridoxal 5'-phosphate</name>
        <dbReference type="ChEBI" id="CHEBI:597326"/>
    </cofactor>
</comment>
<dbReference type="CDD" id="cd00609">
    <property type="entry name" value="AAT_like"/>
    <property type="match status" value="1"/>
</dbReference>
<dbReference type="PROSITE" id="PS00105">
    <property type="entry name" value="AA_TRANSFER_CLASS_1"/>
    <property type="match status" value="1"/>
</dbReference>
<keyword evidence="6 9" id="KW-0808">Transferase</keyword>
<name>A0ABY6Q6U1_9GAMM</name>
<evidence type="ECO:0000256" key="8">
    <source>
        <dbReference type="ARBA" id="ARBA00047481"/>
    </source>
</evidence>
<comment type="subunit">
    <text evidence="4 9">Homodimer.</text>
</comment>
<keyword evidence="13" id="KW-1185">Reference proteome</keyword>
<dbReference type="PANTHER" id="PTHR43643:SF3">
    <property type="entry name" value="HISTIDINOL-PHOSPHATE AMINOTRANSFERASE"/>
    <property type="match status" value="1"/>
</dbReference>
<protein>
    <recommendedName>
        <fullName evidence="9">Histidinol-phosphate aminotransferase</fullName>
        <ecNumber evidence="9">2.6.1.9</ecNumber>
    </recommendedName>
    <alternativeName>
        <fullName evidence="9">Imidazole acetol-phosphate transaminase</fullName>
    </alternativeName>
</protein>
<keyword evidence="5 9" id="KW-0032">Aminotransferase</keyword>
<evidence type="ECO:0000256" key="9">
    <source>
        <dbReference type="HAMAP-Rule" id="MF_01023"/>
    </source>
</evidence>
<dbReference type="GO" id="GO:0004400">
    <property type="term" value="F:histidinol-phosphate transaminase activity"/>
    <property type="evidence" value="ECO:0007669"/>
    <property type="project" value="UniProtKB-EC"/>
</dbReference>
<evidence type="ECO:0000256" key="2">
    <source>
        <dbReference type="ARBA" id="ARBA00005011"/>
    </source>
</evidence>
<dbReference type="HAMAP" id="MF_01023">
    <property type="entry name" value="HisC_aminotrans_2"/>
    <property type="match status" value="1"/>
</dbReference>
<accession>A0ABY6Q6U1</accession>
<organism evidence="12 13">
    <name type="scientific">Candidatus Paraluminiphilus aquimaris</name>
    <dbReference type="NCBI Taxonomy" id="2518994"/>
    <lineage>
        <taxon>Bacteria</taxon>
        <taxon>Pseudomonadati</taxon>
        <taxon>Pseudomonadota</taxon>
        <taxon>Gammaproteobacteria</taxon>
        <taxon>Cellvibrionales</taxon>
        <taxon>Halieaceae</taxon>
        <taxon>Candidatus Paraluminiphilus</taxon>
    </lineage>
</organism>
<dbReference type="InterPro" id="IPR005861">
    <property type="entry name" value="HisP_aminotrans"/>
</dbReference>
<evidence type="ECO:0000313" key="12">
    <source>
        <dbReference type="EMBL" id="UZP75002.1"/>
    </source>
</evidence>
<proteinExistence type="inferred from homology"/>
<keyword evidence="9" id="KW-0368">Histidine biosynthesis</keyword>
<keyword evidence="7 9" id="KW-0663">Pyridoxal phosphate</keyword>
<dbReference type="PANTHER" id="PTHR43643">
    <property type="entry name" value="HISTIDINOL-PHOSPHATE AMINOTRANSFERASE 2"/>
    <property type="match status" value="1"/>
</dbReference>
<feature type="modified residue" description="N6-(pyridoxal phosphate)lysine" evidence="9">
    <location>
        <position position="211"/>
    </location>
</feature>
<evidence type="ECO:0000256" key="4">
    <source>
        <dbReference type="ARBA" id="ARBA00011738"/>
    </source>
</evidence>
<dbReference type="InterPro" id="IPR015424">
    <property type="entry name" value="PyrdxlP-dep_Trfase"/>
</dbReference>
<comment type="similarity">
    <text evidence="10">Belongs to the class-I pyridoxal-phosphate-dependent aminotransferase family.</text>
</comment>
<evidence type="ECO:0000313" key="13">
    <source>
        <dbReference type="Proteomes" id="UP001317963"/>
    </source>
</evidence>
<dbReference type="Gene3D" id="3.90.1150.10">
    <property type="entry name" value="Aspartate Aminotransferase, domain 1"/>
    <property type="match status" value="1"/>
</dbReference>
<gene>
    <name evidence="9" type="primary">hisC</name>
    <name evidence="12" type="ORF">E0F26_09755</name>
</gene>
<dbReference type="Gene3D" id="3.40.640.10">
    <property type="entry name" value="Type I PLP-dependent aspartate aminotransferase-like (Major domain)"/>
    <property type="match status" value="1"/>
</dbReference>
<feature type="domain" description="Aminotransferase class I/classII large" evidence="11">
    <location>
        <begin position="25"/>
        <end position="345"/>
    </location>
</feature>
<dbReference type="InterPro" id="IPR015422">
    <property type="entry name" value="PyrdxlP-dep_Trfase_small"/>
</dbReference>
<dbReference type="Pfam" id="PF00155">
    <property type="entry name" value="Aminotran_1_2"/>
    <property type="match status" value="1"/>
</dbReference>
<dbReference type="SUPFAM" id="SSF53383">
    <property type="entry name" value="PLP-dependent transferases"/>
    <property type="match status" value="1"/>
</dbReference>
<evidence type="ECO:0000256" key="3">
    <source>
        <dbReference type="ARBA" id="ARBA00007970"/>
    </source>
</evidence>
<evidence type="ECO:0000259" key="11">
    <source>
        <dbReference type="Pfam" id="PF00155"/>
    </source>
</evidence>
<keyword evidence="9" id="KW-0028">Amino-acid biosynthesis</keyword>
<evidence type="ECO:0000256" key="6">
    <source>
        <dbReference type="ARBA" id="ARBA00022679"/>
    </source>
</evidence>
<dbReference type="InterPro" id="IPR015421">
    <property type="entry name" value="PyrdxlP-dep_Trfase_major"/>
</dbReference>
<comment type="catalytic activity">
    <reaction evidence="8 9">
        <text>L-histidinol phosphate + 2-oxoglutarate = 3-(imidazol-4-yl)-2-oxopropyl phosphate + L-glutamate</text>
        <dbReference type="Rhea" id="RHEA:23744"/>
        <dbReference type="ChEBI" id="CHEBI:16810"/>
        <dbReference type="ChEBI" id="CHEBI:29985"/>
        <dbReference type="ChEBI" id="CHEBI:57766"/>
        <dbReference type="ChEBI" id="CHEBI:57980"/>
        <dbReference type="EC" id="2.6.1.9"/>
    </reaction>
</comment>
<reference evidence="12 13" key="1">
    <citation type="submission" date="2019-02" db="EMBL/GenBank/DDBJ databases">
        <title>Halieaceae_genomes.</title>
        <authorList>
            <person name="Li S.-H."/>
        </authorList>
    </citation>
    <scope>NUCLEOTIDE SEQUENCE [LARGE SCALE GENOMIC DNA]</scope>
    <source>
        <strain evidence="12 13">JH123</strain>
    </source>
</reference>
<dbReference type="InterPro" id="IPR004838">
    <property type="entry name" value="NHTrfase_class1_PyrdxlP-BS"/>
</dbReference>
<comment type="similarity">
    <text evidence="3 9">Belongs to the class-II pyridoxal-phosphate-dependent aminotransferase family. Histidinol-phosphate aminotransferase subfamily.</text>
</comment>
<evidence type="ECO:0000256" key="5">
    <source>
        <dbReference type="ARBA" id="ARBA00022576"/>
    </source>
</evidence>
<dbReference type="InterPro" id="IPR050106">
    <property type="entry name" value="HistidinolP_aminotransfase"/>
</dbReference>
<dbReference type="EMBL" id="CP036501">
    <property type="protein sequence ID" value="UZP75002.1"/>
    <property type="molecule type" value="Genomic_DNA"/>
</dbReference>
<evidence type="ECO:0000256" key="7">
    <source>
        <dbReference type="ARBA" id="ARBA00022898"/>
    </source>
</evidence>